<dbReference type="PANTHER" id="PTHR35010">
    <property type="entry name" value="BLL4672 PROTEIN-RELATED"/>
    <property type="match status" value="1"/>
</dbReference>
<dbReference type="Pfam" id="PF13560">
    <property type="entry name" value="HTH_31"/>
    <property type="match status" value="1"/>
</dbReference>
<dbReference type="STRING" id="1841860.GCA_900157375_00224"/>
<dbReference type="Pfam" id="PF17765">
    <property type="entry name" value="MLTR_LBD"/>
    <property type="match status" value="1"/>
</dbReference>
<proteinExistence type="predicted"/>
<dbReference type="Proteomes" id="UP000240988">
    <property type="component" value="Unassembled WGS sequence"/>
</dbReference>
<protein>
    <submittedName>
        <fullName evidence="2">XRE family transcriptional regulator</fullName>
    </submittedName>
</protein>
<feature type="non-terminal residue" evidence="2">
    <location>
        <position position="1"/>
    </location>
</feature>
<evidence type="ECO:0000313" key="2">
    <source>
        <dbReference type="EMBL" id="SPM32425.1"/>
    </source>
</evidence>
<dbReference type="Gene3D" id="1.10.260.40">
    <property type="entry name" value="lambda repressor-like DNA-binding domains"/>
    <property type="match status" value="1"/>
</dbReference>
<dbReference type="Gene3D" id="3.30.450.180">
    <property type="match status" value="1"/>
</dbReference>
<dbReference type="PROSITE" id="PS50943">
    <property type="entry name" value="HTH_CROC1"/>
    <property type="match status" value="1"/>
</dbReference>
<reference evidence="2 3" key="1">
    <citation type="submission" date="2017-01" db="EMBL/GenBank/DDBJ databases">
        <authorList>
            <consortium name="Urmite Genomes"/>
        </authorList>
    </citation>
    <scope>NUCLEOTIDE SEQUENCE [LARGE SCALE GENOMIC DNA]</scope>
    <source>
        <strain evidence="2 3">AB57</strain>
    </source>
</reference>
<dbReference type="InterPro" id="IPR010982">
    <property type="entry name" value="Lambda_DNA-bd_dom_sf"/>
</dbReference>
<dbReference type="InterPro" id="IPR041413">
    <property type="entry name" value="MLTR_LBD"/>
</dbReference>
<keyword evidence="3" id="KW-1185">Reference proteome</keyword>
<name>A0A2U3NLW5_9MYCO</name>
<sequence length="301" mass="32916">VFGYPLLMDIAKDIRDFLMTRRARITPEQVGLPPGGRRRVPGLRREEVAKMAGVSIDYYTQIERGNVAGVSDEVLHAVARALQLGEAEEKHLFDLVRATTRAGRTRAPRRTARTIPEGVQALLDSMVTAPAIVLTGPFDIVATNALGRALYAPVFARAKGIPNVARFMFFDTAADQFFPDWAKEADDVVSLLHAEAARAPDSAAITRLVGELERRSEQFRARWAAHNVKAHRHGIKRFRLSEVGELSLTYNVLDITGAGGLSLIGHSAQPGSRSDDALRLLASWTAADPYVPDPRSDNAST</sequence>
<dbReference type="PANTHER" id="PTHR35010:SF2">
    <property type="entry name" value="BLL4672 PROTEIN"/>
    <property type="match status" value="1"/>
</dbReference>
<organism evidence="2 3">
    <name type="scientific">Mycobacterium rhizamassiliense</name>
    <dbReference type="NCBI Taxonomy" id="1841860"/>
    <lineage>
        <taxon>Bacteria</taxon>
        <taxon>Bacillati</taxon>
        <taxon>Actinomycetota</taxon>
        <taxon>Actinomycetes</taxon>
        <taxon>Mycobacteriales</taxon>
        <taxon>Mycobacteriaceae</taxon>
        <taxon>Mycobacterium</taxon>
    </lineage>
</organism>
<dbReference type="InterPro" id="IPR001387">
    <property type="entry name" value="Cro/C1-type_HTH"/>
</dbReference>
<dbReference type="SUPFAM" id="SSF47413">
    <property type="entry name" value="lambda repressor-like DNA-binding domains"/>
    <property type="match status" value="1"/>
</dbReference>
<evidence type="ECO:0000259" key="1">
    <source>
        <dbReference type="PROSITE" id="PS50943"/>
    </source>
</evidence>
<dbReference type="SMART" id="SM00530">
    <property type="entry name" value="HTH_XRE"/>
    <property type="match status" value="1"/>
</dbReference>
<feature type="domain" description="HTH cro/C1-type" evidence="1">
    <location>
        <begin position="42"/>
        <end position="90"/>
    </location>
</feature>
<dbReference type="GO" id="GO:0003677">
    <property type="term" value="F:DNA binding"/>
    <property type="evidence" value="ECO:0007669"/>
    <property type="project" value="InterPro"/>
</dbReference>
<dbReference type="EMBL" id="FUFA01000001">
    <property type="protein sequence ID" value="SPM32425.1"/>
    <property type="molecule type" value="Genomic_DNA"/>
</dbReference>
<accession>A0A2U3NLW5</accession>
<evidence type="ECO:0000313" key="3">
    <source>
        <dbReference type="Proteomes" id="UP000240988"/>
    </source>
</evidence>
<gene>
    <name evidence="2" type="ORF">MRAB57_223</name>
</gene>
<dbReference type="CDD" id="cd00093">
    <property type="entry name" value="HTH_XRE"/>
    <property type="match status" value="1"/>
</dbReference>
<dbReference type="AlphaFoldDB" id="A0A2U3NLW5"/>